<name>A0ABV0YAD7_9TELE</name>
<dbReference type="Proteomes" id="UP001469553">
    <property type="component" value="Unassembled WGS sequence"/>
</dbReference>
<dbReference type="EMBL" id="JAHRIP010028515">
    <property type="protein sequence ID" value="MEQ2290754.1"/>
    <property type="molecule type" value="Genomic_DNA"/>
</dbReference>
<organism evidence="1 2">
    <name type="scientific">Ameca splendens</name>
    <dbReference type="NCBI Taxonomy" id="208324"/>
    <lineage>
        <taxon>Eukaryota</taxon>
        <taxon>Metazoa</taxon>
        <taxon>Chordata</taxon>
        <taxon>Craniata</taxon>
        <taxon>Vertebrata</taxon>
        <taxon>Euteleostomi</taxon>
        <taxon>Actinopterygii</taxon>
        <taxon>Neopterygii</taxon>
        <taxon>Teleostei</taxon>
        <taxon>Neoteleostei</taxon>
        <taxon>Acanthomorphata</taxon>
        <taxon>Ovalentaria</taxon>
        <taxon>Atherinomorphae</taxon>
        <taxon>Cyprinodontiformes</taxon>
        <taxon>Goodeidae</taxon>
        <taxon>Ameca</taxon>
    </lineage>
</organism>
<gene>
    <name evidence="1" type="ORF">AMECASPLE_006278</name>
</gene>
<evidence type="ECO:0000313" key="1">
    <source>
        <dbReference type="EMBL" id="MEQ2290754.1"/>
    </source>
</evidence>
<proteinExistence type="predicted"/>
<evidence type="ECO:0000313" key="2">
    <source>
        <dbReference type="Proteomes" id="UP001469553"/>
    </source>
</evidence>
<sequence length="103" mass="12238">MTTIYKKDFYYRRFVAFKIMGKRCAADTRGFNAKGREAKAIKGDCQRNWLFGEKVQCKGKVWLEKKTGITETLREDCEAKPRVWGRFTRHFHIPCVKPLLNYR</sequence>
<reference evidence="1 2" key="1">
    <citation type="submission" date="2021-06" db="EMBL/GenBank/DDBJ databases">
        <authorList>
            <person name="Palmer J.M."/>
        </authorList>
    </citation>
    <scope>NUCLEOTIDE SEQUENCE [LARGE SCALE GENOMIC DNA]</scope>
    <source>
        <strain evidence="1 2">AS_MEX2019</strain>
        <tissue evidence="1">Muscle</tissue>
    </source>
</reference>
<comment type="caution">
    <text evidence="1">The sequence shown here is derived from an EMBL/GenBank/DDBJ whole genome shotgun (WGS) entry which is preliminary data.</text>
</comment>
<accession>A0ABV0YAD7</accession>
<keyword evidence="2" id="KW-1185">Reference proteome</keyword>
<protein>
    <submittedName>
        <fullName evidence="1">Uncharacterized protein</fullName>
    </submittedName>
</protein>